<protein>
    <submittedName>
        <fullName evidence="2">Uncharacterized protein</fullName>
    </submittedName>
</protein>
<reference evidence="2" key="1">
    <citation type="journal article" date="2016" name="Insect Biochem. Mol. Biol.">
        <title>Multifaceted biological insights from a draft genome sequence of the tobacco hornworm moth, Manduca sexta.</title>
        <authorList>
            <person name="Kanost M.R."/>
            <person name="Arrese E.L."/>
            <person name="Cao X."/>
            <person name="Chen Y.R."/>
            <person name="Chellapilla S."/>
            <person name="Goldsmith M.R."/>
            <person name="Grosse-Wilde E."/>
            <person name="Heckel D.G."/>
            <person name="Herndon N."/>
            <person name="Jiang H."/>
            <person name="Papanicolaou A."/>
            <person name="Qu J."/>
            <person name="Soulages J.L."/>
            <person name="Vogel H."/>
            <person name="Walters J."/>
            <person name="Waterhouse R.M."/>
            <person name="Ahn S.J."/>
            <person name="Almeida F.C."/>
            <person name="An C."/>
            <person name="Aqrawi P."/>
            <person name="Bretschneider A."/>
            <person name="Bryant W.B."/>
            <person name="Bucks S."/>
            <person name="Chao H."/>
            <person name="Chevignon G."/>
            <person name="Christen J.M."/>
            <person name="Clarke D.F."/>
            <person name="Dittmer N.T."/>
            <person name="Ferguson L.C.F."/>
            <person name="Garavelou S."/>
            <person name="Gordon K.H.J."/>
            <person name="Gunaratna R.T."/>
            <person name="Han Y."/>
            <person name="Hauser F."/>
            <person name="He Y."/>
            <person name="Heidel-Fischer H."/>
            <person name="Hirsh A."/>
            <person name="Hu Y."/>
            <person name="Jiang H."/>
            <person name="Kalra D."/>
            <person name="Klinner C."/>
            <person name="Konig C."/>
            <person name="Kovar C."/>
            <person name="Kroll A.R."/>
            <person name="Kuwar S.S."/>
            <person name="Lee S.L."/>
            <person name="Lehman R."/>
            <person name="Li K."/>
            <person name="Li Z."/>
            <person name="Liang H."/>
            <person name="Lovelace S."/>
            <person name="Lu Z."/>
            <person name="Mansfield J.H."/>
            <person name="McCulloch K.J."/>
            <person name="Mathew T."/>
            <person name="Morton B."/>
            <person name="Muzny D.M."/>
            <person name="Neunemann D."/>
            <person name="Ongeri F."/>
            <person name="Pauchet Y."/>
            <person name="Pu L.L."/>
            <person name="Pyrousis I."/>
            <person name="Rao X.J."/>
            <person name="Redding A."/>
            <person name="Roesel C."/>
            <person name="Sanchez-Gracia A."/>
            <person name="Schaack S."/>
            <person name="Shukla A."/>
            <person name="Tetreau G."/>
            <person name="Wang Y."/>
            <person name="Xiong G.H."/>
            <person name="Traut W."/>
            <person name="Walsh T.K."/>
            <person name="Worley K.C."/>
            <person name="Wu D."/>
            <person name="Wu W."/>
            <person name="Wu Y.Q."/>
            <person name="Zhang X."/>
            <person name="Zou Z."/>
            <person name="Zucker H."/>
            <person name="Briscoe A.D."/>
            <person name="Burmester T."/>
            <person name="Clem R.J."/>
            <person name="Feyereisen R."/>
            <person name="Grimmelikhuijzen C.J.P."/>
            <person name="Hamodrakas S.J."/>
            <person name="Hansson B.S."/>
            <person name="Huguet E."/>
            <person name="Jermiin L.S."/>
            <person name="Lan Q."/>
            <person name="Lehman H.K."/>
            <person name="Lorenzen M."/>
            <person name="Merzendorfer H."/>
            <person name="Michalopoulos I."/>
            <person name="Morton D.B."/>
            <person name="Muthukrishnan S."/>
            <person name="Oakeshott J.G."/>
            <person name="Palmer W."/>
            <person name="Park Y."/>
            <person name="Passarelli A.L."/>
            <person name="Rozas J."/>
            <person name="Schwartz L.M."/>
            <person name="Smith W."/>
            <person name="Southgate A."/>
            <person name="Vilcinskas A."/>
            <person name="Vogt R."/>
            <person name="Wang P."/>
            <person name="Werren J."/>
            <person name="Yu X.Q."/>
            <person name="Zhou J.J."/>
            <person name="Brown S.J."/>
            <person name="Scherer S.E."/>
            <person name="Richards S."/>
            <person name="Blissard G.W."/>
        </authorList>
    </citation>
    <scope>NUCLEOTIDE SEQUENCE</scope>
</reference>
<evidence type="ECO:0000256" key="1">
    <source>
        <dbReference type="SAM" id="SignalP"/>
    </source>
</evidence>
<feature type="signal peptide" evidence="1">
    <location>
        <begin position="1"/>
        <end position="18"/>
    </location>
</feature>
<sequence>MRKVFALLVSSCIGLVCGFIVPSGIPEFIDEDTAILADNDATKQDEMQLSTINPGFIATPDAGMIIKENKINIEKVREIDDKALYENSIDKENNLNERSYVYINQKFIPPARKGFHRSKQSRNNTQNKQNIVSPIARKEITNKRPLSTKFSYGFFQPSLNEMIIKDVHNNYILSNNQCEDCQKGKKTHGLKHRKYDKLNTNKGIDDELSYVELLKPPYVRTVNKNNKIKYNYPSVNDFAPALVLNTNNDNKYSNPEISSTGIQKEIMKKNDNFVRLHSTQNHDLSNNEIPHKDDNLIFDDNIMDNSDQAYTPLEETPEERQEMERFQKNTYGEQVTDEKININYADCNYKDCVQTNKKTQRKVTNSKCKCHTKGDSRLDSIDKNIKQKIIGKGKLKTNIKTHLGDRRTSDEHDYDNIVVESASRNLDDELMKTVNKLNYTLQMYR</sequence>
<name>A0A921Z6R7_MANSE</name>
<dbReference type="EMBL" id="JH668424">
    <property type="protein sequence ID" value="KAG6452457.1"/>
    <property type="molecule type" value="Genomic_DNA"/>
</dbReference>
<evidence type="ECO:0000313" key="2">
    <source>
        <dbReference type="EMBL" id="KAG6452457.1"/>
    </source>
</evidence>
<organism evidence="2 3">
    <name type="scientific">Manduca sexta</name>
    <name type="common">Tobacco hawkmoth</name>
    <name type="synonym">Tobacco hornworm</name>
    <dbReference type="NCBI Taxonomy" id="7130"/>
    <lineage>
        <taxon>Eukaryota</taxon>
        <taxon>Metazoa</taxon>
        <taxon>Ecdysozoa</taxon>
        <taxon>Arthropoda</taxon>
        <taxon>Hexapoda</taxon>
        <taxon>Insecta</taxon>
        <taxon>Pterygota</taxon>
        <taxon>Neoptera</taxon>
        <taxon>Endopterygota</taxon>
        <taxon>Lepidoptera</taxon>
        <taxon>Glossata</taxon>
        <taxon>Ditrysia</taxon>
        <taxon>Bombycoidea</taxon>
        <taxon>Sphingidae</taxon>
        <taxon>Sphinginae</taxon>
        <taxon>Sphingini</taxon>
        <taxon>Manduca</taxon>
    </lineage>
</organism>
<comment type="caution">
    <text evidence="2">The sequence shown here is derived from an EMBL/GenBank/DDBJ whole genome shotgun (WGS) entry which is preliminary data.</text>
</comment>
<dbReference type="OrthoDB" id="6926578at2759"/>
<dbReference type="AlphaFoldDB" id="A0A921Z6R7"/>
<accession>A0A921Z6R7</accession>
<reference evidence="2" key="2">
    <citation type="submission" date="2020-12" db="EMBL/GenBank/DDBJ databases">
        <authorList>
            <person name="Kanost M."/>
        </authorList>
    </citation>
    <scope>NUCLEOTIDE SEQUENCE</scope>
</reference>
<keyword evidence="1" id="KW-0732">Signal</keyword>
<evidence type="ECO:0000313" key="3">
    <source>
        <dbReference type="Proteomes" id="UP000791440"/>
    </source>
</evidence>
<feature type="chain" id="PRO_5037066516" evidence="1">
    <location>
        <begin position="19"/>
        <end position="445"/>
    </location>
</feature>
<dbReference type="Proteomes" id="UP000791440">
    <property type="component" value="Unassembled WGS sequence"/>
</dbReference>
<keyword evidence="3" id="KW-1185">Reference proteome</keyword>
<gene>
    <name evidence="2" type="ORF">O3G_MSEX007646</name>
</gene>
<proteinExistence type="predicted"/>